<dbReference type="Pfam" id="PF00768">
    <property type="entry name" value="Peptidase_S11"/>
    <property type="match status" value="1"/>
</dbReference>
<dbReference type="InterPro" id="IPR012338">
    <property type="entry name" value="Beta-lactam/transpept-like"/>
</dbReference>
<evidence type="ECO:0000259" key="9">
    <source>
        <dbReference type="Pfam" id="PF00768"/>
    </source>
</evidence>
<keyword evidence="4" id="KW-0133">Cell shape</keyword>
<evidence type="ECO:0000256" key="6">
    <source>
        <dbReference type="ARBA" id="ARBA00023316"/>
    </source>
</evidence>
<dbReference type="PRINTS" id="PR00725">
    <property type="entry name" value="DADACBPTASE1"/>
</dbReference>
<evidence type="ECO:0000256" key="4">
    <source>
        <dbReference type="ARBA" id="ARBA00022960"/>
    </source>
</evidence>
<evidence type="ECO:0000256" key="3">
    <source>
        <dbReference type="ARBA" id="ARBA00022801"/>
    </source>
</evidence>
<protein>
    <submittedName>
        <fullName evidence="10">Peptidase S11</fullName>
    </submittedName>
</protein>
<keyword evidence="6" id="KW-0961">Cell wall biogenesis/degradation</keyword>
<sequence>MTFRNLVVALLSLALLQTGGIEPAAAATGQERARTAKSTATKKAPVRYTIRKKTAKATMVRKGTVRKATVRKPVLRKVSARRSLAAPLAPRAPVEVRPEVDRLGNPQLRSAAFVVVNQATGEVILEKKSDSVLPIASITKLMTAMVVLDGGQSLSEEIVITEEDLDTIKGTGSRLALGTRLTREQLLHLALMSSENRAASALGRNYPGGIAAFVQAMNVKARLVGLGDTHFSDSTGLDPANVSSPRDLVRMVAAASTYPLIRQFSTSSEDHVEIRGRMHRFGNTNSLVRSPEWDIDVSKTGYIREAGRCLVMQARLLDQPVIIVLMDSDGRYTRTADAVRIKKWLEAVGAQRVASIVPGGNG</sequence>
<proteinExistence type="inferred from homology"/>
<comment type="similarity">
    <text evidence="1 7">Belongs to the peptidase S11 family.</text>
</comment>
<keyword evidence="2 8" id="KW-0732">Signal</keyword>
<keyword evidence="5" id="KW-0573">Peptidoglycan synthesis</keyword>
<dbReference type="Proteomes" id="UP000601990">
    <property type="component" value="Unassembled WGS sequence"/>
</dbReference>
<evidence type="ECO:0000313" key="11">
    <source>
        <dbReference type="Proteomes" id="UP000601990"/>
    </source>
</evidence>
<evidence type="ECO:0000256" key="1">
    <source>
        <dbReference type="ARBA" id="ARBA00007164"/>
    </source>
</evidence>
<gene>
    <name evidence="10" type="ORF">GO608_14450</name>
</gene>
<feature type="domain" description="Peptidase S11 D-alanyl-D-alanine carboxypeptidase A N-terminal" evidence="9">
    <location>
        <begin position="104"/>
        <end position="329"/>
    </location>
</feature>
<feature type="signal peptide" evidence="8">
    <location>
        <begin position="1"/>
        <end position="26"/>
    </location>
</feature>
<dbReference type="PANTHER" id="PTHR21581">
    <property type="entry name" value="D-ALANYL-D-ALANINE CARBOXYPEPTIDASE"/>
    <property type="match status" value="1"/>
</dbReference>
<organism evidence="10 11">
    <name type="scientific">Aromatoleum buckelii</name>
    <dbReference type="NCBI Taxonomy" id="200254"/>
    <lineage>
        <taxon>Bacteria</taxon>
        <taxon>Pseudomonadati</taxon>
        <taxon>Pseudomonadota</taxon>
        <taxon>Betaproteobacteria</taxon>
        <taxon>Rhodocyclales</taxon>
        <taxon>Rhodocyclaceae</taxon>
        <taxon>Aromatoleum</taxon>
    </lineage>
</organism>
<feature type="chain" id="PRO_5045578912" evidence="8">
    <location>
        <begin position="27"/>
        <end position="362"/>
    </location>
</feature>
<dbReference type="InterPro" id="IPR018044">
    <property type="entry name" value="Peptidase_S11"/>
</dbReference>
<accession>A0ABX1N5I6</accession>
<evidence type="ECO:0000256" key="8">
    <source>
        <dbReference type="SAM" id="SignalP"/>
    </source>
</evidence>
<dbReference type="Gene3D" id="3.40.710.10">
    <property type="entry name" value="DD-peptidase/beta-lactamase superfamily"/>
    <property type="match status" value="1"/>
</dbReference>
<dbReference type="RefSeq" id="WP_169199745.1">
    <property type="nucleotide sequence ID" value="NZ_WTVH02000008.1"/>
</dbReference>
<name>A0ABX1N5I6_9RHOO</name>
<dbReference type="InterPro" id="IPR001967">
    <property type="entry name" value="Peptidase_S11_N"/>
</dbReference>
<dbReference type="EMBL" id="WTVH01000031">
    <property type="protein sequence ID" value="NMF94526.1"/>
    <property type="molecule type" value="Genomic_DNA"/>
</dbReference>
<dbReference type="PANTHER" id="PTHR21581:SF26">
    <property type="entry name" value="D-ALANYL-D-ALANINE ENDOPEPTIDASE"/>
    <property type="match status" value="1"/>
</dbReference>
<keyword evidence="11" id="KW-1185">Reference proteome</keyword>
<evidence type="ECO:0000256" key="7">
    <source>
        <dbReference type="RuleBase" id="RU004016"/>
    </source>
</evidence>
<reference evidence="10" key="1">
    <citation type="submission" date="2019-12" db="EMBL/GenBank/DDBJ databases">
        <title>Comparative genomics gives insights into the taxonomy of the Azoarcus-Aromatoleum group and reveals separate origins of nif in the plant-associated Azoarcus and non-plant-associated Aromatoleum sub-groups.</title>
        <authorList>
            <person name="Lafos M."/>
            <person name="Maluk M."/>
            <person name="Batista M."/>
            <person name="Junghare M."/>
            <person name="Carmona M."/>
            <person name="Faoro H."/>
            <person name="Cruz L.M."/>
            <person name="Battistoni F."/>
            <person name="De Souza E."/>
            <person name="Pedrosa F."/>
            <person name="Chen W.-M."/>
            <person name="Poole P.S."/>
            <person name="Dixon R.A."/>
            <person name="James E.K."/>
        </authorList>
    </citation>
    <scope>NUCLEOTIDE SEQUENCE</scope>
    <source>
        <strain evidence="10">U120</strain>
    </source>
</reference>
<comment type="caution">
    <text evidence="10">The sequence shown here is derived from an EMBL/GenBank/DDBJ whole genome shotgun (WGS) entry which is preliminary data.</text>
</comment>
<evidence type="ECO:0000313" key="10">
    <source>
        <dbReference type="EMBL" id="NMF94526.1"/>
    </source>
</evidence>
<keyword evidence="3" id="KW-0378">Hydrolase</keyword>
<evidence type="ECO:0000256" key="5">
    <source>
        <dbReference type="ARBA" id="ARBA00022984"/>
    </source>
</evidence>
<dbReference type="SUPFAM" id="SSF56601">
    <property type="entry name" value="beta-lactamase/transpeptidase-like"/>
    <property type="match status" value="1"/>
</dbReference>
<evidence type="ECO:0000256" key="2">
    <source>
        <dbReference type="ARBA" id="ARBA00022729"/>
    </source>
</evidence>